<dbReference type="InterPro" id="IPR029028">
    <property type="entry name" value="Alpha/beta_knot_MTases"/>
</dbReference>
<feature type="compositionally biased region" description="Basic and acidic residues" evidence="3">
    <location>
        <begin position="1"/>
        <end position="16"/>
    </location>
</feature>
<sequence length="377" mass="42431">MADSGKRLADGNATREQKRRKWEAKQSRKREEEEREKVRQQWVDSHSDFASFVSEDDIKKVKSSQSERESDLSLCLLPFVDIQETGSKNAKFNDGQRYFIAESTETIRILIQQSTQTNANHYGLSPIQLKSIFLKPCSLFDEPVRLINDVEEAMRIRRERDSQNSNHPGFKVLIGSEFVLSMVAGFPIARGALACGIVPMGRDEAWLDSFLQNKRMSQKSEPLRMLALDGICDNANLGSMIRTASAFGVDVVVLSQDTCDCWYRRTIRVSMGHIFRIPIVRVNNLAATISKWSSPRFNVTSYAAVLETNCLLSDIKRGNLPKSWCCIMGNEGNGISLAVREAATHKLRIQIESEVDSLSVPVATGILLNGLREREAR</sequence>
<feature type="compositionally biased region" description="Basic and acidic residues" evidence="3">
    <location>
        <begin position="23"/>
        <end position="39"/>
    </location>
</feature>
<comment type="caution">
    <text evidence="5">The sequence shown here is derived from an EMBL/GenBank/DDBJ whole genome shotgun (WGS) entry which is preliminary data.</text>
</comment>
<dbReference type="EMBL" id="CAKOGP040002424">
    <property type="protein sequence ID" value="CAJ1969610.1"/>
    <property type="molecule type" value="Genomic_DNA"/>
</dbReference>
<keyword evidence="6" id="KW-1185">Reference proteome</keyword>
<accession>A0AAD2JPC8</accession>
<name>A0AAD2JPC8_9STRA</name>
<gene>
    <name evidence="5" type="ORF">CYCCA115_LOCUS23798</name>
</gene>
<dbReference type="InterPro" id="IPR051259">
    <property type="entry name" value="rRNA_Methyltransferase"/>
</dbReference>
<evidence type="ECO:0000259" key="4">
    <source>
        <dbReference type="Pfam" id="PF00588"/>
    </source>
</evidence>
<dbReference type="GO" id="GO:0003723">
    <property type="term" value="F:RNA binding"/>
    <property type="evidence" value="ECO:0007669"/>
    <property type="project" value="InterPro"/>
</dbReference>
<feature type="region of interest" description="Disordered" evidence="3">
    <location>
        <begin position="1"/>
        <end position="42"/>
    </location>
</feature>
<keyword evidence="1" id="KW-0489">Methyltransferase</keyword>
<keyword evidence="2" id="KW-0808">Transferase</keyword>
<dbReference type="InterPro" id="IPR001537">
    <property type="entry name" value="SpoU_MeTrfase"/>
</dbReference>
<dbReference type="InterPro" id="IPR029026">
    <property type="entry name" value="tRNA_m1G_MTases_N"/>
</dbReference>
<dbReference type="PANTHER" id="PTHR43191:SF2">
    <property type="entry name" value="RRNA METHYLTRANSFERASE 3, MITOCHONDRIAL"/>
    <property type="match status" value="1"/>
</dbReference>
<evidence type="ECO:0000256" key="1">
    <source>
        <dbReference type="ARBA" id="ARBA00022603"/>
    </source>
</evidence>
<feature type="domain" description="tRNA/rRNA methyltransferase SpoU type" evidence="4">
    <location>
        <begin position="226"/>
        <end position="368"/>
    </location>
</feature>
<dbReference type="SUPFAM" id="SSF75217">
    <property type="entry name" value="alpha/beta knot"/>
    <property type="match status" value="1"/>
</dbReference>
<dbReference type="Proteomes" id="UP001295423">
    <property type="component" value="Unassembled WGS sequence"/>
</dbReference>
<organism evidence="5 6">
    <name type="scientific">Cylindrotheca closterium</name>
    <dbReference type="NCBI Taxonomy" id="2856"/>
    <lineage>
        <taxon>Eukaryota</taxon>
        <taxon>Sar</taxon>
        <taxon>Stramenopiles</taxon>
        <taxon>Ochrophyta</taxon>
        <taxon>Bacillariophyta</taxon>
        <taxon>Bacillariophyceae</taxon>
        <taxon>Bacillariophycidae</taxon>
        <taxon>Bacillariales</taxon>
        <taxon>Bacillariaceae</taxon>
        <taxon>Cylindrotheca</taxon>
    </lineage>
</organism>
<evidence type="ECO:0000256" key="2">
    <source>
        <dbReference type="ARBA" id="ARBA00022679"/>
    </source>
</evidence>
<dbReference type="GO" id="GO:0008173">
    <property type="term" value="F:RNA methyltransferase activity"/>
    <property type="evidence" value="ECO:0007669"/>
    <property type="project" value="InterPro"/>
</dbReference>
<dbReference type="GO" id="GO:0032259">
    <property type="term" value="P:methylation"/>
    <property type="evidence" value="ECO:0007669"/>
    <property type="project" value="UniProtKB-KW"/>
</dbReference>
<dbReference type="PANTHER" id="PTHR43191">
    <property type="entry name" value="RRNA METHYLTRANSFERASE 3"/>
    <property type="match status" value="1"/>
</dbReference>
<dbReference type="AlphaFoldDB" id="A0AAD2JPC8"/>
<evidence type="ECO:0000256" key="3">
    <source>
        <dbReference type="SAM" id="MobiDB-lite"/>
    </source>
</evidence>
<protein>
    <recommendedName>
        <fullName evidence="4">tRNA/rRNA methyltransferase SpoU type domain-containing protein</fullName>
    </recommendedName>
</protein>
<dbReference type="CDD" id="cd18095">
    <property type="entry name" value="SpoU-like_rRNA-MTase"/>
    <property type="match status" value="1"/>
</dbReference>
<dbReference type="GO" id="GO:0006396">
    <property type="term" value="P:RNA processing"/>
    <property type="evidence" value="ECO:0007669"/>
    <property type="project" value="InterPro"/>
</dbReference>
<dbReference type="Gene3D" id="3.40.1280.10">
    <property type="match status" value="1"/>
</dbReference>
<proteinExistence type="predicted"/>
<evidence type="ECO:0000313" key="6">
    <source>
        <dbReference type="Proteomes" id="UP001295423"/>
    </source>
</evidence>
<dbReference type="Pfam" id="PF00588">
    <property type="entry name" value="SpoU_methylase"/>
    <property type="match status" value="1"/>
</dbReference>
<evidence type="ECO:0000313" key="5">
    <source>
        <dbReference type="EMBL" id="CAJ1969610.1"/>
    </source>
</evidence>
<reference evidence="5" key="1">
    <citation type="submission" date="2023-08" db="EMBL/GenBank/DDBJ databases">
        <authorList>
            <person name="Audoor S."/>
            <person name="Bilcke G."/>
        </authorList>
    </citation>
    <scope>NUCLEOTIDE SEQUENCE</scope>
</reference>